<accession>A0A9D2J8X2</accession>
<organism evidence="2 3">
    <name type="scientific">Candidatus Gemmiger excrementigallinarum</name>
    <dbReference type="NCBI Taxonomy" id="2838609"/>
    <lineage>
        <taxon>Bacteria</taxon>
        <taxon>Bacillati</taxon>
        <taxon>Bacillota</taxon>
        <taxon>Clostridia</taxon>
        <taxon>Eubacteriales</taxon>
        <taxon>Gemmiger</taxon>
    </lineage>
</organism>
<evidence type="ECO:0000256" key="1">
    <source>
        <dbReference type="SAM" id="Phobius"/>
    </source>
</evidence>
<keyword evidence="1" id="KW-1133">Transmembrane helix</keyword>
<name>A0A9D2J8X2_9FIRM</name>
<evidence type="ECO:0000313" key="2">
    <source>
        <dbReference type="EMBL" id="HIZ41510.1"/>
    </source>
</evidence>
<feature type="transmembrane region" description="Helical" evidence="1">
    <location>
        <begin position="62"/>
        <end position="87"/>
    </location>
</feature>
<sequence>MLDINSFTTNVKNQILGWLSSIGTNLVCPVIAAAAAIYCIFQLPQLFKAHRDGMNDVFWDFLWKEIIGLIVLCGTSVIWALLAAGVFGTAA</sequence>
<reference evidence="2" key="1">
    <citation type="journal article" date="2021" name="PeerJ">
        <title>Extensive microbial diversity within the chicken gut microbiome revealed by metagenomics and culture.</title>
        <authorList>
            <person name="Gilroy R."/>
            <person name="Ravi A."/>
            <person name="Getino M."/>
            <person name="Pursley I."/>
            <person name="Horton D.L."/>
            <person name="Alikhan N.F."/>
            <person name="Baker D."/>
            <person name="Gharbi K."/>
            <person name="Hall N."/>
            <person name="Watson M."/>
            <person name="Adriaenssens E.M."/>
            <person name="Foster-Nyarko E."/>
            <person name="Jarju S."/>
            <person name="Secka A."/>
            <person name="Antonio M."/>
            <person name="Oren A."/>
            <person name="Chaudhuri R.R."/>
            <person name="La Ragione R."/>
            <person name="Hildebrand F."/>
            <person name="Pallen M.J."/>
        </authorList>
    </citation>
    <scope>NUCLEOTIDE SEQUENCE</scope>
    <source>
        <strain evidence="2">ChiSxjej1B13-11774</strain>
    </source>
</reference>
<feature type="transmembrane region" description="Helical" evidence="1">
    <location>
        <begin position="15"/>
        <end position="41"/>
    </location>
</feature>
<gene>
    <name evidence="2" type="ORF">H9811_02990</name>
</gene>
<comment type="caution">
    <text evidence="2">The sequence shown here is derived from an EMBL/GenBank/DDBJ whole genome shotgun (WGS) entry which is preliminary data.</text>
</comment>
<keyword evidence="1" id="KW-0812">Transmembrane</keyword>
<protein>
    <submittedName>
        <fullName evidence="2">Uncharacterized protein</fullName>
    </submittedName>
</protein>
<dbReference type="EMBL" id="DXBP01000020">
    <property type="protein sequence ID" value="HIZ41510.1"/>
    <property type="molecule type" value="Genomic_DNA"/>
</dbReference>
<proteinExistence type="predicted"/>
<dbReference type="AlphaFoldDB" id="A0A9D2J8X2"/>
<dbReference type="Proteomes" id="UP000824048">
    <property type="component" value="Unassembled WGS sequence"/>
</dbReference>
<evidence type="ECO:0000313" key="3">
    <source>
        <dbReference type="Proteomes" id="UP000824048"/>
    </source>
</evidence>
<reference evidence="2" key="2">
    <citation type="submission" date="2021-04" db="EMBL/GenBank/DDBJ databases">
        <authorList>
            <person name="Gilroy R."/>
        </authorList>
    </citation>
    <scope>NUCLEOTIDE SEQUENCE</scope>
    <source>
        <strain evidence="2">ChiSxjej1B13-11774</strain>
    </source>
</reference>
<keyword evidence="1" id="KW-0472">Membrane</keyword>